<evidence type="ECO:0000256" key="2">
    <source>
        <dbReference type="ARBA" id="ARBA00022840"/>
    </source>
</evidence>
<dbReference type="PROSITE" id="PS50893">
    <property type="entry name" value="ABC_TRANSPORTER_2"/>
    <property type="match status" value="1"/>
</dbReference>
<sequence>MAKFNIMIETINLTKRYRDGTIALDHLSFTTKAKNLTVLGRNGAGKTTLTRILSTQLLPTEGTASIEGLDVIKDAKRVRKIIASIPQEAHPVGMSTPYEHLLMYLTARGFSLSEASEVSRKVLKEVGLWEVKDKPSDFLSGGMKRKIFVAMALASNAELVLLDEPTVGLDPYSRTEVWSVLKESKVKLVLTTHYMEEAEELSDEVILLHKGKLIARGSVEELLSGFKNKVRVEGVGDITVGKLKITYIDKEEALKYIGKYVVKPVTLDDLFIIYSGEALED</sequence>
<dbReference type="PROSITE" id="PS00211">
    <property type="entry name" value="ABC_TRANSPORTER_1"/>
    <property type="match status" value="1"/>
</dbReference>
<protein>
    <submittedName>
        <fullName evidence="4">Multidrug ABC transporter ATP-binding protein</fullName>
    </submittedName>
</protein>
<keyword evidence="5" id="KW-1185">Reference proteome</keyword>
<evidence type="ECO:0000256" key="1">
    <source>
        <dbReference type="ARBA" id="ARBA00022741"/>
    </source>
</evidence>
<organism evidence="4 5">
    <name type="scientific">Stygiolobus caldivivus</name>
    <dbReference type="NCBI Taxonomy" id="2824673"/>
    <lineage>
        <taxon>Archaea</taxon>
        <taxon>Thermoproteota</taxon>
        <taxon>Thermoprotei</taxon>
        <taxon>Sulfolobales</taxon>
        <taxon>Sulfolobaceae</taxon>
        <taxon>Stygiolobus</taxon>
    </lineage>
</organism>
<gene>
    <name evidence="4" type="ORF">KN1_22560</name>
</gene>
<dbReference type="KEGG" id="csty:KN1_22560"/>
<evidence type="ECO:0000313" key="4">
    <source>
        <dbReference type="EMBL" id="BCU70959.1"/>
    </source>
</evidence>
<dbReference type="Pfam" id="PF00005">
    <property type="entry name" value="ABC_tran"/>
    <property type="match status" value="1"/>
</dbReference>
<reference evidence="4 5" key="1">
    <citation type="submission" date="2021-04" db="EMBL/GenBank/DDBJ databases">
        <title>Complete genome sequence of Stygiolobus sp. KN-1.</title>
        <authorList>
            <person name="Nakamura K."/>
            <person name="Sakai H."/>
            <person name="Kurosawa N."/>
        </authorList>
    </citation>
    <scope>NUCLEOTIDE SEQUENCE [LARGE SCALE GENOMIC DNA]</scope>
    <source>
        <strain evidence="4 5">KN-1</strain>
    </source>
</reference>
<proteinExistence type="predicted"/>
<dbReference type="Gene3D" id="3.40.50.300">
    <property type="entry name" value="P-loop containing nucleotide triphosphate hydrolases"/>
    <property type="match status" value="1"/>
</dbReference>
<dbReference type="GO" id="GO:0016887">
    <property type="term" value="F:ATP hydrolysis activity"/>
    <property type="evidence" value="ECO:0007669"/>
    <property type="project" value="InterPro"/>
</dbReference>
<dbReference type="GO" id="GO:0005524">
    <property type="term" value="F:ATP binding"/>
    <property type="evidence" value="ECO:0007669"/>
    <property type="project" value="UniProtKB-KW"/>
</dbReference>
<keyword evidence="2 4" id="KW-0067">ATP-binding</keyword>
<dbReference type="EMBL" id="AP024597">
    <property type="protein sequence ID" value="BCU70959.1"/>
    <property type="molecule type" value="Genomic_DNA"/>
</dbReference>
<dbReference type="PANTHER" id="PTHR43582:SF2">
    <property type="entry name" value="LINEARMYCIN RESISTANCE ATP-BINDING PROTEIN LNRL"/>
    <property type="match status" value="1"/>
</dbReference>
<keyword evidence="1" id="KW-0547">Nucleotide-binding</keyword>
<feature type="domain" description="ABC transporter" evidence="3">
    <location>
        <begin position="8"/>
        <end position="235"/>
    </location>
</feature>
<dbReference type="InterPro" id="IPR003439">
    <property type="entry name" value="ABC_transporter-like_ATP-bd"/>
</dbReference>
<dbReference type="PANTHER" id="PTHR43582">
    <property type="entry name" value="LINEARMYCIN RESISTANCE ATP-BINDING PROTEIN LNRL"/>
    <property type="match status" value="1"/>
</dbReference>
<name>A0A8D5U939_9CREN</name>
<accession>A0A8D5U939</accession>
<dbReference type="SMART" id="SM00382">
    <property type="entry name" value="AAA"/>
    <property type="match status" value="1"/>
</dbReference>
<dbReference type="Proteomes" id="UP000825123">
    <property type="component" value="Chromosome"/>
</dbReference>
<evidence type="ECO:0000259" key="3">
    <source>
        <dbReference type="PROSITE" id="PS50893"/>
    </source>
</evidence>
<dbReference type="AlphaFoldDB" id="A0A8D5U939"/>
<dbReference type="InterPro" id="IPR003593">
    <property type="entry name" value="AAA+_ATPase"/>
</dbReference>
<evidence type="ECO:0000313" key="5">
    <source>
        <dbReference type="Proteomes" id="UP000825123"/>
    </source>
</evidence>
<dbReference type="SUPFAM" id="SSF52540">
    <property type="entry name" value="P-loop containing nucleoside triphosphate hydrolases"/>
    <property type="match status" value="1"/>
</dbReference>
<dbReference type="InterPro" id="IPR027417">
    <property type="entry name" value="P-loop_NTPase"/>
</dbReference>
<dbReference type="InterPro" id="IPR017871">
    <property type="entry name" value="ABC_transporter-like_CS"/>
</dbReference>